<accession>A0A7W6ZWC6</accession>
<keyword evidence="3" id="KW-1185">Reference proteome</keyword>
<sequence>MSWPAALLGLIVAALLVVGTIPIFVSLVVMPTLGHPTWHLYRKSVASAYPHRTL</sequence>
<keyword evidence="1" id="KW-0812">Transmembrane</keyword>
<evidence type="ECO:0000313" key="3">
    <source>
        <dbReference type="Proteomes" id="UP000543836"/>
    </source>
</evidence>
<keyword evidence="1" id="KW-1133">Transmembrane helix</keyword>
<name>A0A7W6ZWC6_9HYPH</name>
<reference evidence="2 3" key="1">
    <citation type="submission" date="2020-08" db="EMBL/GenBank/DDBJ databases">
        <title>Genomic Encyclopedia of Type Strains, Phase IV (KMG-V): Genome sequencing to study the core and pangenomes of soil and plant-associated prokaryotes.</title>
        <authorList>
            <person name="Whitman W."/>
        </authorList>
    </citation>
    <scope>NUCLEOTIDE SEQUENCE [LARGE SCALE GENOMIC DNA]</scope>
    <source>
        <strain evidence="2 3">SEMIA 492</strain>
    </source>
</reference>
<dbReference type="AlphaFoldDB" id="A0A7W6ZWC6"/>
<gene>
    <name evidence="2" type="ORF">GGE60_003534</name>
</gene>
<protein>
    <submittedName>
        <fullName evidence="2">Putative membrane protein</fullName>
    </submittedName>
</protein>
<dbReference type="Proteomes" id="UP000543836">
    <property type="component" value="Unassembled WGS sequence"/>
</dbReference>
<dbReference type="EMBL" id="JACIIG010000008">
    <property type="protein sequence ID" value="MBB4569410.1"/>
    <property type="molecule type" value="Genomic_DNA"/>
</dbReference>
<evidence type="ECO:0000313" key="2">
    <source>
        <dbReference type="EMBL" id="MBB4569410.1"/>
    </source>
</evidence>
<evidence type="ECO:0000256" key="1">
    <source>
        <dbReference type="SAM" id="Phobius"/>
    </source>
</evidence>
<proteinExistence type="predicted"/>
<feature type="transmembrane region" description="Helical" evidence="1">
    <location>
        <begin position="6"/>
        <end position="33"/>
    </location>
</feature>
<organism evidence="2 3">
    <name type="scientific">Rhizobium leucaenae</name>
    <dbReference type="NCBI Taxonomy" id="29450"/>
    <lineage>
        <taxon>Bacteria</taxon>
        <taxon>Pseudomonadati</taxon>
        <taxon>Pseudomonadota</taxon>
        <taxon>Alphaproteobacteria</taxon>
        <taxon>Hyphomicrobiales</taxon>
        <taxon>Rhizobiaceae</taxon>
        <taxon>Rhizobium/Agrobacterium group</taxon>
        <taxon>Rhizobium</taxon>
    </lineage>
</organism>
<keyword evidence="1" id="KW-0472">Membrane</keyword>
<comment type="caution">
    <text evidence="2">The sequence shown here is derived from an EMBL/GenBank/DDBJ whole genome shotgun (WGS) entry which is preliminary data.</text>
</comment>